<dbReference type="Proteomes" id="UP001139994">
    <property type="component" value="Unassembled WGS sequence"/>
</dbReference>
<protein>
    <submittedName>
        <fullName evidence="4">NAD(P)-dependent oxidoreductase</fullName>
    </submittedName>
</protein>
<evidence type="ECO:0000259" key="3">
    <source>
        <dbReference type="Pfam" id="PF01370"/>
    </source>
</evidence>
<dbReference type="PANTHER" id="PTHR43000">
    <property type="entry name" value="DTDP-D-GLUCOSE 4,6-DEHYDRATASE-RELATED"/>
    <property type="match status" value="1"/>
</dbReference>
<comment type="caution">
    <text evidence="4">The sequence shown here is derived from an EMBL/GenBank/DDBJ whole genome shotgun (WGS) entry which is preliminary data.</text>
</comment>
<accession>A0ABT2VC57</accession>
<evidence type="ECO:0000256" key="2">
    <source>
        <dbReference type="ARBA" id="ARBA00007637"/>
    </source>
</evidence>
<feature type="domain" description="NAD-dependent epimerase/dehydratase" evidence="3">
    <location>
        <begin position="34"/>
        <end position="276"/>
    </location>
</feature>
<evidence type="ECO:0000256" key="1">
    <source>
        <dbReference type="ARBA" id="ARBA00005125"/>
    </source>
</evidence>
<keyword evidence="5" id="KW-1185">Reference proteome</keyword>
<organism evidence="4 5">
    <name type="scientific">Pseudomonas peradeniyensis</name>
    <dbReference type="NCBI Taxonomy" id="2745488"/>
    <lineage>
        <taxon>Bacteria</taxon>
        <taxon>Pseudomonadati</taxon>
        <taxon>Pseudomonadota</taxon>
        <taxon>Gammaproteobacteria</taxon>
        <taxon>Pseudomonadales</taxon>
        <taxon>Pseudomonadaceae</taxon>
        <taxon>Pseudomonas</taxon>
    </lineage>
</organism>
<dbReference type="RefSeq" id="WP_256206019.1">
    <property type="nucleotide sequence ID" value="NZ_JAOSLA010000021.1"/>
</dbReference>
<sequence>MDSISRTLLPIPEALLPLLASLGLRDAFAGKHLLITGGTGFFGKWLLSVLAELNRQGAEVTVTVASRDPQRFLSSWPVCRYFTWLDWIPGDIRELSALPGRNADFILHAAADTSAAAGDRPLELFQTIVQGAQRVYELALRSGMARVLITGSGAQYGSLPVSGGVCETYAGACSSNTPSSAYGEGKRVQETLGALYGHSHGLEVVMTRCFAFAGPGLPLDGHFAIGNFVRDALLADEVVLNSSGEAVRSYLHGADLAIWLLTLLIKGKSGVAYNVGSDSAVSIAELARRVVARLAPHKTVRVLGRPEGLSRSNYVPDISRARELGLEVWTSLDASIDSMATWASRDGTDSVIGQSRSISE</sequence>
<name>A0ABT2VC57_9PSED</name>
<evidence type="ECO:0000313" key="5">
    <source>
        <dbReference type="Proteomes" id="UP001139994"/>
    </source>
</evidence>
<reference evidence="4" key="2">
    <citation type="submission" date="2022-09" db="EMBL/GenBank/DDBJ databases">
        <authorList>
            <person name="Cesa-Luna C."/>
            <person name="Girard L."/>
            <person name="Lood C."/>
            <person name="Hofte M."/>
            <person name="De Mot R."/>
        </authorList>
    </citation>
    <scope>NUCLEOTIDE SEQUENCE</scope>
    <source>
        <strain evidence="4">COR51</strain>
    </source>
</reference>
<gene>
    <name evidence="4" type="ORF">OC929_14780</name>
</gene>
<proteinExistence type="inferred from homology"/>
<dbReference type="InterPro" id="IPR036291">
    <property type="entry name" value="NAD(P)-bd_dom_sf"/>
</dbReference>
<dbReference type="InterPro" id="IPR001509">
    <property type="entry name" value="Epimerase_deHydtase"/>
</dbReference>
<comment type="pathway">
    <text evidence="1">Bacterial outer membrane biogenesis; LPS O-antigen biosynthesis.</text>
</comment>
<comment type="similarity">
    <text evidence="2">Belongs to the NAD(P)-dependent epimerase/dehydratase family.</text>
</comment>
<dbReference type="Gene3D" id="3.40.50.720">
    <property type="entry name" value="NAD(P)-binding Rossmann-like Domain"/>
    <property type="match status" value="1"/>
</dbReference>
<reference evidence="4" key="3">
    <citation type="journal article" date="2023" name="mSystems">
        <title>Charting the Lipopeptidome of Nonpathogenic Pseudomonas.</title>
        <authorList>
            <person name="Cesa-Luna C."/>
            <person name="Geudens N."/>
            <person name="Girard L."/>
            <person name="De Roo V."/>
            <person name="Maklad H.R."/>
            <person name="Martins J.C."/>
            <person name="Hofte M."/>
            <person name="De Mot R."/>
        </authorList>
    </citation>
    <scope>NUCLEOTIDE SEQUENCE</scope>
    <source>
        <strain evidence="4">COR51</strain>
    </source>
</reference>
<dbReference type="Gene3D" id="3.90.25.10">
    <property type="entry name" value="UDP-galactose 4-epimerase, domain 1"/>
    <property type="match status" value="1"/>
</dbReference>
<dbReference type="SUPFAM" id="SSF51735">
    <property type="entry name" value="NAD(P)-binding Rossmann-fold domains"/>
    <property type="match status" value="1"/>
</dbReference>
<reference evidence="4" key="1">
    <citation type="journal article" date="2022" name="Microbiol. Spectr.">
        <title>An Nuclear Magnetic Resonance Fingerprint Matching Approach for the Identification and Structural Re-Evaluation of Pseudomonas Lipopeptides.</title>
        <authorList>
            <person name="De Roo V."/>
            <person name="Verleysen Y."/>
            <person name="Kovacs B."/>
            <person name="De Vleeschouwer M."/>
            <person name="Muangkaew P."/>
            <person name="Girard L."/>
            <person name="Hofte M."/>
            <person name="De Mot R."/>
            <person name="Madder A."/>
            <person name="Geudens N."/>
            <person name="Martins J.C."/>
        </authorList>
    </citation>
    <scope>NUCLEOTIDE SEQUENCE</scope>
    <source>
        <strain evidence="4">COR51</strain>
    </source>
</reference>
<dbReference type="EMBL" id="JAOSLA010000021">
    <property type="protein sequence ID" value="MCU7239314.1"/>
    <property type="molecule type" value="Genomic_DNA"/>
</dbReference>
<dbReference type="Pfam" id="PF01370">
    <property type="entry name" value="Epimerase"/>
    <property type="match status" value="1"/>
</dbReference>
<evidence type="ECO:0000313" key="4">
    <source>
        <dbReference type="EMBL" id="MCU7239314.1"/>
    </source>
</evidence>